<evidence type="ECO:0000313" key="4">
    <source>
        <dbReference type="EMBL" id="PNR54990.1"/>
    </source>
</evidence>
<proteinExistence type="predicted"/>
<dbReference type="AlphaFoldDB" id="A0A2K1KMH7"/>
<reference evidence="5" key="3">
    <citation type="submission" date="2020-12" db="UniProtKB">
        <authorList>
            <consortium name="EnsemblPlants"/>
        </authorList>
    </citation>
    <scope>IDENTIFICATION</scope>
</reference>
<dbReference type="Gramene" id="Pp3c4_7160V3.1">
    <property type="protein sequence ID" value="Pp3c4_7160V3.1"/>
    <property type="gene ID" value="Pp3c4_7160"/>
</dbReference>
<dbReference type="InParanoid" id="A0A2K1KMH7"/>
<dbReference type="InterPro" id="IPR027356">
    <property type="entry name" value="NPH3_dom"/>
</dbReference>
<dbReference type="EMBL" id="ABEU02000004">
    <property type="protein sequence ID" value="PNR54990.1"/>
    <property type="molecule type" value="Genomic_DNA"/>
</dbReference>
<reference evidence="4 6" key="2">
    <citation type="journal article" date="2018" name="Plant J.">
        <title>The Physcomitrella patens chromosome-scale assembly reveals moss genome structure and evolution.</title>
        <authorList>
            <person name="Lang D."/>
            <person name="Ullrich K.K."/>
            <person name="Murat F."/>
            <person name="Fuchs J."/>
            <person name="Jenkins J."/>
            <person name="Haas F.B."/>
            <person name="Piednoel M."/>
            <person name="Gundlach H."/>
            <person name="Van Bel M."/>
            <person name="Meyberg R."/>
            <person name="Vives C."/>
            <person name="Morata J."/>
            <person name="Symeonidi A."/>
            <person name="Hiss M."/>
            <person name="Muchero W."/>
            <person name="Kamisugi Y."/>
            <person name="Saleh O."/>
            <person name="Blanc G."/>
            <person name="Decker E.L."/>
            <person name="van Gessel N."/>
            <person name="Grimwood J."/>
            <person name="Hayes R.D."/>
            <person name="Graham S.W."/>
            <person name="Gunter L.E."/>
            <person name="McDaniel S.F."/>
            <person name="Hoernstein S.N.W."/>
            <person name="Larsson A."/>
            <person name="Li F.W."/>
            <person name="Perroud P.F."/>
            <person name="Phillips J."/>
            <person name="Ranjan P."/>
            <person name="Rokshar D.S."/>
            <person name="Rothfels C.J."/>
            <person name="Schneider L."/>
            <person name="Shu S."/>
            <person name="Stevenson D.W."/>
            <person name="Thummler F."/>
            <person name="Tillich M."/>
            <person name="Villarreal Aguilar J.C."/>
            <person name="Widiez T."/>
            <person name="Wong G.K."/>
            <person name="Wymore A."/>
            <person name="Zhang Y."/>
            <person name="Zimmer A.D."/>
            <person name="Quatrano R.S."/>
            <person name="Mayer K.F.X."/>
            <person name="Goodstein D."/>
            <person name="Casacuberta J.M."/>
            <person name="Vandepoele K."/>
            <person name="Reski R."/>
            <person name="Cuming A.C."/>
            <person name="Tuskan G.A."/>
            <person name="Maumus F."/>
            <person name="Salse J."/>
            <person name="Schmutz J."/>
            <person name="Rensing S.A."/>
        </authorList>
    </citation>
    <scope>NUCLEOTIDE SEQUENCE [LARGE SCALE GENOMIC DNA]</scope>
    <source>
        <strain evidence="5 6">cv. Gransden 2004</strain>
    </source>
</reference>
<dbReference type="PaxDb" id="3218-PP1S143_63V6.1"/>
<evidence type="ECO:0000256" key="2">
    <source>
        <dbReference type="SAM" id="MobiDB-lite"/>
    </source>
</evidence>
<evidence type="ECO:0000259" key="3">
    <source>
        <dbReference type="PROSITE" id="PS51649"/>
    </source>
</evidence>
<organism evidence="4">
    <name type="scientific">Physcomitrium patens</name>
    <name type="common">Spreading-leaved earth moss</name>
    <name type="synonym">Physcomitrella patens</name>
    <dbReference type="NCBI Taxonomy" id="3218"/>
    <lineage>
        <taxon>Eukaryota</taxon>
        <taxon>Viridiplantae</taxon>
        <taxon>Streptophyta</taxon>
        <taxon>Embryophyta</taxon>
        <taxon>Bryophyta</taxon>
        <taxon>Bryophytina</taxon>
        <taxon>Bryopsida</taxon>
        <taxon>Funariidae</taxon>
        <taxon>Funariales</taxon>
        <taxon>Funariaceae</taxon>
        <taxon>Physcomitrium</taxon>
    </lineage>
</organism>
<dbReference type="EnsemblPlants" id="Pp3c4_7160V3.1">
    <property type="protein sequence ID" value="Pp3c4_7160V3.1"/>
    <property type="gene ID" value="Pp3c4_7160"/>
</dbReference>
<keyword evidence="6" id="KW-1185">Reference proteome</keyword>
<sequence length="230" mass="25113">MVAVREKVLGNKLMGEALMVSATRWLLVISKEHVPIDSLQTTRASFIDHAEEATKQQPGLEISVPLPPAKEGSSTCSFLQKFFKAATTSNASSTSKADLARQSGSQLEESSLLDLLIPSLSYANEVLYDVDEVMPHLGGVGAFGKSRTRSAENFDFVESSRSIALTPLLIAPSSQPSRHLPGRNPARPEPPSRKIFMLHERTVPDFARLCTVGLHRAIDMYLKVSVLILT</sequence>
<protein>
    <recommendedName>
        <fullName evidence="3">NPH3 domain-containing protein</fullName>
    </recommendedName>
</protein>
<evidence type="ECO:0000313" key="6">
    <source>
        <dbReference type="Proteomes" id="UP000006727"/>
    </source>
</evidence>
<reference evidence="4 6" key="1">
    <citation type="journal article" date="2008" name="Science">
        <title>The Physcomitrella genome reveals evolutionary insights into the conquest of land by plants.</title>
        <authorList>
            <person name="Rensing S."/>
            <person name="Lang D."/>
            <person name="Zimmer A."/>
            <person name="Terry A."/>
            <person name="Salamov A."/>
            <person name="Shapiro H."/>
            <person name="Nishiyama T."/>
            <person name="Perroud P.-F."/>
            <person name="Lindquist E."/>
            <person name="Kamisugi Y."/>
            <person name="Tanahashi T."/>
            <person name="Sakakibara K."/>
            <person name="Fujita T."/>
            <person name="Oishi K."/>
            <person name="Shin-I T."/>
            <person name="Kuroki Y."/>
            <person name="Toyoda A."/>
            <person name="Suzuki Y."/>
            <person name="Hashimoto A."/>
            <person name="Yamaguchi K."/>
            <person name="Sugano A."/>
            <person name="Kohara Y."/>
            <person name="Fujiyama A."/>
            <person name="Anterola A."/>
            <person name="Aoki S."/>
            <person name="Ashton N."/>
            <person name="Barbazuk W.B."/>
            <person name="Barker E."/>
            <person name="Bennetzen J."/>
            <person name="Bezanilla M."/>
            <person name="Blankenship R."/>
            <person name="Cho S.H."/>
            <person name="Dutcher S."/>
            <person name="Estelle M."/>
            <person name="Fawcett J.A."/>
            <person name="Gundlach H."/>
            <person name="Hanada K."/>
            <person name="Heyl A."/>
            <person name="Hicks K.A."/>
            <person name="Hugh J."/>
            <person name="Lohr M."/>
            <person name="Mayer K."/>
            <person name="Melkozernov A."/>
            <person name="Murata T."/>
            <person name="Nelson D."/>
            <person name="Pils B."/>
            <person name="Prigge M."/>
            <person name="Reiss B."/>
            <person name="Renner T."/>
            <person name="Rombauts S."/>
            <person name="Rushton P."/>
            <person name="Sanderfoot A."/>
            <person name="Schween G."/>
            <person name="Shiu S.-H."/>
            <person name="Stueber K."/>
            <person name="Theodoulou F.L."/>
            <person name="Tu H."/>
            <person name="Van de Peer Y."/>
            <person name="Verrier P.J."/>
            <person name="Waters E."/>
            <person name="Wood A."/>
            <person name="Yang L."/>
            <person name="Cove D."/>
            <person name="Cuming A."/>
            <person name="Hasebe M."/>
            <person name="Lucas S."/>
            <person name="Mishler D.B."/>
            <person name="Reski R."/>
            <person name="Grigoriev I."/>
            <person name="Quatrano R.S."/>
            <person name="Boore J.L."/>
        </authorList>
    </citation>
    <scope>NUCLEOTIDE SEQUENCE [LARGE SCALE GENOMIC DNA]</scope>
    <source>
        <strain evidence="5 6">cv. Gransden 2004</strain>
    </source>
</reference>
<dbReference type="GO" id="GO:0016567">
    <property type="term" value="P:protein ubiquitination"/>
    <property type="evidence" value="ECO:0007669"/>
    <property type="project" value="UniProtKB-UniPathway"/>
</dbReference>
<evidence type="ECO:0000256" key="1">
    <source>
        <dbReference type="ARBA" id="ARBA00022786"/>
    </source>
</evidence>
<name>A0A2K1KMH7_PHYPA</name>
<dbReference type="PANTHER" id="PTHR32370">
    <property type="entry name" value="OS12G0117600 PROTEIN"/>
    <property type="match status" value="1"/>
</dbReference>
<dbReference type="PROSITE" id="PS51649">
    <property type="entry name" value="NPH3"/>
    <property type="match status" value="1"/>
</dbReference>
<feature type="region of interest" description="Disordered" evidence="2">
    <location>
        <begin position="172"/>
        <end position="192"/>
    </location>
</feature>
<keyword evidence="1" id="KW-0833">Ubl conjugation pathway</keyword>
<feature type="domain" description="NPH3" evidence="3">
    <location>
        <begin position="1"/>
        <end position="230"/>
    </location>
</feature>
<evidence type="ECO:0000313" key="5">
    <source>
        <dbReference type="EnsemblPlants" id="Pp3c4_7160V3.1"/>
    </source>
</evidence>
<dbReference type="InterPro" id="IPR043454">
    <property type="entry name" value="NPH3/RPT2-like"/>
</dbReference>
<gene>
    <name evidence="4" type="ORF">PHYPA_005883</name>
</gene>
<dbReference type="Pfam" id="PF03000">
    <property type="entry name" value="NPH3"/>
    <property type="match status" value="1"/>
</dbReference>
<dbReference type="Proteomes" id="UP000006727">
    <property type="component" value="Chromosome 4"/>
</dbReference>
<dbReference type="UniPathway" id="UPA00143"/>
<accession>A0A2K1KMH7</accession>